<keyword evidence="2" id="KW-1185">Reference proteome</keyword>
<reference evidence="1 2" key="2">
    <citation type="submission" date="2016-08" db="EMBL/GenBank/DDBJ databases">
        <title>Pervasive Adenine N6-methylation of Active Genes in Fungi.</title>
        <authorList>
            <consortium name="DOE Joint Genome Institute"/>
            <person name="Mondo S.J."/>
            <person name="Dannebaum R.O."/>
            <person name="Kuo R.C."/>
            <person name="Labutti K."/>
            <person name="Haridas S."/>
            <person name="Kuo A."/>
            <person name="Salamov A."/>
            <person name="Ahrendt S.R."/>
            <person name="Lipzen A."/>
            <person name="Sullivan W."/>
            <person name="Andreopoulos W.B."/>
            <person name="Clum A."/>
            <person name="Lindquist E."/>
            <person name="Daum C."/>
            <person name="Ramamoorthy G.K."/>
            <person name="Gryganskyi A."/>
            <person name="Culley D."/>
            <person name="Magnuson J.K."/>
            <person name="James T.Y."/>
            <person name="O'Malley M.A."/>
            <person name="Stajich J.E."/>
            <person name="Spatafora J.W."/>
            <person name="Visel A."/>
            <person name="Grigoriev I.V."/>
        </authorList>
    </citation>
    <scope>NUCLEOTIDE SEQUENCE [LARGE SCALE GENOMIC DNA]</scope>
    <source>
        <strain evidence="2">finn</strain>
    </source>
</reference>
<reference evidence="1 2" key="1">
    <citation type="submission" date="2016-08" db="EMBL/GenBank/DDBJ databases">
        <title>Genomes of anaerobic fungi encode conserved fungal cellulosomes for biomass hydrolysis.</title>
        <authorList>
            <consortium name="DOE Joint Genome Institute"/>
            <person name="Haitjema C.H."/>
            <person name="Gilmore S.P."/>
            <person name="Henske J.K."/>
            <person name="Solomon K.V."/>
            <person name="De Groot R."/>
            <person name="Kuo A."/>
            <person name="Mondo S.J."/>
            <person name="Salamov A.A."/>
            <person name="Labutti K."/>
            <person name="Zhao Z."/>
            <person name="Chiniquy J."/>
            <person name="Barry K."/>
            <person name="Brewer H.M."/>
            <person name="Purvine S.O."/>
            <person name="Wright A.T."/>
            <person name="Boxma B."/>
            <person name="Van Alen T."/>
            <person name="Hackstein J.H."/>
            <person name="Baker S.E."/>
            <person name="Grigoriev I.V."/>
            <person name="O'Malley M.A."/>
        </authorList>
    </citation>
    <scope>NUCLEOTIDE SEQUENCE [LARGE SCALE GENOMIC DNA]</scope>
    <source>
        <strain evidence="2">finn</strain>
    </source>
</reference>
<sequence>MSQTKRKSNIYIYPSSNPYSGFTSLLHQPENKSSSVIEVIIDNANENIDDGGDSQRVVLTKKQEIRLELARLGSKIDKMGLRKSNKKDDTNLLEKKSKSMETMSIKKENVKPLKKTVSTYTLDDNIKNAYYNKSFDNRNRYNFDDNTNKKKFNFFNKLKNKTSTKSIKSSLKSKKSNAKFESALSEVENAVERMMLTRLDDQRVTIVKK</sequence>
<proteinExistence type="predicted"/>
<dbReference type="Proteomes" id="UP000193719">
    <property type="component" value="Unassembled WGS sequence"/>
</dbReference>
<comment type="caution">
    <text evidence="1">The sequence shown here is derived from an EMBL/GenBank/DDBJ whole genome shotgun (WGS) entry which is preliminary data.</text>
</comment>
<name>A0A1Y1V9E0_9FUNG</name>
<dbReference type="EMBL" id="MCFH01000021">
    <property type="protein sequence ID" value="ORX50330.1"/>
    <property type="molecule type" value="Genomic_DNA"/>
</dbReference>
<evidence type="ECO:0000313" key="2">
    <source>
        <dbReference type="Proteomes" id="UP000193719"/>
    </source>
</evidence>
<accession>A0A1Y1V9E0</accession>
<protein>
    <submittedName>
        <fullName evidence="1">Uncharacterized protein</fullName>
    </submittedName>
</protein>
<dbReference type="OrthoDB" id="2122479at2759"/>
<gene>
    <name evidence="1" type="ORF">BCR36DRAFT_583454</name>
</gene>
<organism evidence="1 2">
    <name type="scientific">Piromyces finnis</name>
    <dbReference type="NCBI Taxonomy" id="1754191"/>
    <lineage>
        <taxon>Eukaryota</taxon>
        <taxon>Fungi</taxon>
        <taxon>Fungi incertae sedis</taxon>
        <taxon>Chytridiomycota</taxon>
        <taxon>Chytridiomycota incertae sedis</taxon>
        <taxon>Neocallimastigomycetes</taxon>
        <taxon>Neocallimastigales</taxon>
        <taxon>Neocallimastigaceae</taxon>
        <taxon>Piromyces</taxon>
    </lineage>
</organism>
<evidence type="ECO:0000313" key="1">
    <source>
        <dbReference type="EMBL" id="ORX50330.1"/>
    </source>
</evidence>
<dbReference type="AlphaFoldDB" id="A0A1Y1V9E0"/>